<name>A0AA38UAF8_9AGAR</name>
<dbReference type="SUPFAM" id="SSF52047">
    <property type="entry name" value="RNI-like"/>
    <property type="match status" value="1"/>
</dbReference>
<sequence length="242" mass="26580">MENLKWLMITFDVTNYTTTGSGTDNLEILLSSLLCPALTSLCITKNSSAAEIRWPRNALASFLARSACIITKLLIEDMNLTDDDLISLCKSTPALTSLSVRDSLRTHSSIAITSTFIKSLHSFASSALRPSFQPLLPKLQQLSLTYAGNSFDDAAFVDMVESRCLPKADALRMGITPLRSVVLKYWHRTLSSLDEVKDIYEPLALLDEAGFRIVVNLKDDPSGRSQSVAVWNLESYGGVGLL</sequence>
<comment type="caution">
    <text evidence="1">The sequence shown here is derived from an EMBL/GenBank/DDBJ whole genome shotgun (WGS) entry which is preliminary data.</text>
</comment>
<feature type="non-terminal residue" evidence="1">
    <location>
        <position position="1"/>
    </location>
</feature>
<evidence type="ECO:0000313" key="2">
    <source>
        <dbReference type="Proteomes" id="UP001163846"/>
    </source>
</evidence>
<dbReference type="EMBL" id="MU807189">
    <property type="protein sequence ID" value="KAJ3831872.1"/>
    <property type="molecule type" value="Genomic_DNA"/>
</dbReference>
<dbReference type="Gene3D" id="3.80.10.10">
    <property type="entry name" value="Ribonuclease Inhibitor"/>
    <property type="match status" value="1"/>
</dbReference>
<dbReference type="AlphaFoldDB" id="A0AA38UAF8"/>
<evidence type="ECO:0000313" key="1">
    <source>
        <dbReference type="EMBL" id="KAJ3831872.1"/>
    </source>
</evidence>
<keyword evidence="2" id="KW-1185">Reference proteome</keyword>
<protein>
    <submittedName>
        <fullName evidence="1">Uncharacterized protein</fullName>
    </submittedName>
</protein>
<dbReference type="Proteomes" id="UP001163846">
    <property type="component" value="Unassembled WGS sequence"/>
</dbReference>
<reference evidence="1" key="1">
    <citation type="submission" date="2022-08" db="EMBL/GenBank/DDBJ databases">
        <authorList>
            <consortium name="DOE Joint Genome Institute"/>
            <person name="Min B."/>
            <person name="Riley R."/>
            <person name="Sierra-Patev S."/>
            <person name="Naranjo-Ortiz M."/>
            <person name="Looney B."/>
            <person name="Konkel Z."/>
            <person name="Slot J.C."/>
            <person name="Sakamoto Y."/>
            <person name="Steenwyk J.L."/>
            <person name="Rokas A."/>
            <person name="Carro J."/>
            <person name="Camarero S."/>
            <person name="Ferreira P."/>
            <person name="Molpeceres G."/>
            <person name="Ruiz-Duenas F.J."/>
            <person name="Serrano A."/>
            <person name="Henrissat B."/>
            <person name="Drula E."/>
            <person name="Hughes K.W."/>
            <person name="Mata J.L."/>
            <person name="Ishikawa N.K."/>
            <person name="Vargas-Isla R."/>
            <person name="Ushijima S."/>
            <person name="Smith C.A."/>
            <person name="Ahrendt S."/>
            <person name="Andreopoulos W."/>
            <person name="He G."/>
            <person name="Labutti K."/>
            <person name="Lipzen A."/>
            <person name="Ng V."/>
            <person name="Sandor L."/>
            <person name="Barry K."/>
            <person name="Martinez A.T."/>
            <person name="Xiao Y."/>
            <person name="Gibbons J.G."/>
            <person name="Terashima K."/>
            <person name="Hibbett D.S."/>
            <person name="Grigoriev I.V."/>
        </authorList>
    </citation>
    <scope>NUCLEOTIDE SEQUENCE</scope>
    <source>
        <strain evidence="1">TFB9207</strain>
    </source>
</reference>
<organism evidence="1 2">
    <name type="scientific">Lentinula raphanica</name>
    <dbReference type="NCBI Taxonomy" id="153919"/>
    <lineage>
        <taxon>Eukaryota</taxon>
        <taxon>Fungi</taxon>
        <taxon>Dikarya</taxon>
        <taxon>Basidiomycota</taxon>
        <taxon>Agaricomycotina</taxon>
        <taxon>Agaricomycetes</taxon>
        <taxon>Agaricomycetidae</taxon>
        <taxon>Agaricales</taxon>
        <taxon>Marasmiineae</taxon>
        <taxon>Omphalotaceae</taxon>
        <taxon>Lentinula</taxon>
    </lineage>
</organism>
<gene>
    <name evidence="1" type="ORF">F5878DRAFT_635865</name>
</gene>
<dbReference type="InterPro" id="IPR032675">
    <property type="entry name" value="LRR_dom_sf"/>
</dbReference>
<accession>A0AA38UAF8</accession>
<proteinExistence type="predicted"/>